<evidence type="ECO:0000256" key="7">
    <source>
        <dbReference type="ARBA" id="ARBA00022917"/>
    </source>
</evidence>
<comment type="caution">
    <text evidence="11">The sequence shown here is derived from an EMBL/GenBank/DDBJ whole genome shotgun (WGS) entry which is preliminary data.</text>
</comment>
<organism evidence="11 12">
    <name type="scientific">Candidatus Ryanbacteria bacterium CG10_big_fil_rev_8_21_14_0_10_43_42</name>
    <dbReference type="NCBI Taxonomy" id="1974864"/>
    <lineage>
        <taxon>Bacteria</taxon>
        <taxon>Candidatus Ryaniibacteriota</taxon>
    </lineage>
</organism>
<evidence type="ECO:0000256" key="5">
    <source>
        <dbReference type="ARBA" id="ARBA00022840"/>
    </source>
</evidence>
<dbReference type="SUPFAM" id="SSF55681">
    <property type="entry name" value="Class II aaRS and biotin synthetases"/>
    <property type="match status" value="1"/>
</dbReference>
<comment type="cofactor">
    <cofactor evidence="9">
        <name>Zn(2+)</name>
        <dbReference type="ChEBI" id="CHEBI:29105"/>
    </cofactor>
    <text evidence="9">Binds 1 zinc ion per subunit.</text>
</comment>
<dbReference type="InterPro" id="IPR018162">
    <property type="entry name" value="Ala-tRNA-ligase_IIc_anticod-bd"/>
</dbReference>
<keyword evidence="9" id="KW-0862">Zinc</keyword>
<evidence type="ECO:0000256" key="6">
    <source>
        <dbReference type="ARBA" id="ARBA00022884"/>
    </source>
</evidence>
<dbReference type="Pfam" id="PF01411">
    <property type="entry name" value="tRNA-synt_2c"/>
    <property type="match status" value="1"/>
</dbReference>
<keyword evidence="9" id="KW-0479">Metal-binding</keyword>
<dbReference type="PRINTS" id="PR00980">
    <property type="entry name" value="TRNASYNTHALA"/>
</dbReference>
<evidence type="ECO:0000256" key="4">
    <source>
        <dbReference type="ARBA" id="ARBA00022741"/>
    </source>
</evidence>
<keyword evidence="7 9" id="KW-0648">Protein biosynthesis</keyword>
<evidence type="ECO:0000256" key="9">
    <source>
        <dbReference type="HAMAP-Rule" id="MF_00036"/>
    </source>
</evidence>
<dbReference type="PANTHER" id="PTHR11777:SF9">
    <property type="entry name" value="ALANINE--TRNA LIGASE, CYTOPLASMIC"/>
    <property type="match status" value="1"/>
</dbReference>
<dbReference type="Gene3D" id="3.30.930.10">
    <property type="entry name" value="Bira Bifunctional Protein, Domain 2"/>
    <property type="match status" value="1"/>
</dbReference>
<dbReference type="InterPro" id="IPR012947">
    <property type="entry name" value="tRNA_SAD"/>
</dbReference>
<dbReference type="AlphaFoldDB" id="A0A2M8KX19"/>
<dbReference type="PANTHER" id="PTHR11777">
    <property type="entry name" value="ALANYL-TRNA SYNTHETASE"/>
    <property type="match status" value="1"/>
</dbReference>
<dbReference type="GO" id="GO:0005524">
    <property type="term" value="F:ATP binding"/>
    <property type="evidence" value="ECO:0007669"/>
    <property type="project" value="UniProtKB-UniRule"/>
</dbReference>
<keyword evidence="6 9" id="KW-0694">RNA-binding</keyword>
<dbReference type="NCBIfam" id="TIGR00344">
    <property type="entry name" value="alaS"/>
    <property type="match status" value="1"/>
</dbReference>
<keyword evidence="3 9" id="KW-0436">Ligase</keyword>
<keyword evidence="9" id="KW-0963">Cytoplasm</keyword>
<protein>
    <recommendedName>
        <fullName evidence="9">Alanine--tRNA ligase</fullName>
        <ecNumber evidence="9">6.1.1.7</ecNumber>
    </recommendedName>
    <alternativeName>
        <fullName evidence="9">Alanyl-tRNA synthetase</fullName>
        <shortName evidence="9">AlaRS</shortName>
    </alternativeName>
</protein>
<evidence type="ECO:0000256" key="1">
    <source>
        <dbReference type="ARBA" id="ARBA00008226"/>
    </source>
</evidence>
<feature type="domain" description="Alanyl-transfer RNA synthetases family profile" evidence="10">
    <location>
        <begin position="1"/>
        <end position="596"/>
    </location>
</feature>
<sequence>MTSDEIRKRFLDFFEKRGHTIVPSAPLVPENDPSVLFNTAGMQPLVPYLMGLPHPTGSRRIANTQKCIRTVDIEEVGDNTHLTFFEMLGNWSLGDYFKKEAIEWSYEFLTSKDDGLALDPKRLYVTVFEGNETAPADTEAYAIWENIFERENLDPKKRIFYMDAKSNWWSPGEQGPCGPDSEMFYDLTGNLTGGLSKKEFIAADAKQELVEIWNDVFMEYEKKDGAIVGKLKNKNVDTGSGFERVVAVVQKKHHVYDTDLFLPVITHIKNHALHSDTTHERIIADHMRASVFIMGDGVAPSNTDRGYILRRLLRRSIRRADILGIPPYTLSSLIPVILQKYNDAYPALKMKEHDIEKGVREEETKFRQTLERGLKEFEKYKKHTISGSDAFTLFSTYGFPLELIEEIAKEKEITVDKKGFYEEMKHHQHISRTSSTGKFKGGLANMNEKTTMLHTATHLMLAALRAYLGPDVHQAGSNINEERARFDFTYPKKVERDILDKVEDYVNSAIQKKCPMTTKIVPKEEARQTGVEGSFWEKYPDDVTVYSIICSDDTVYSKELCGGPHVKNTGDIIGVFKIKKEEASSAGIRRIRAVLE</sequence>
<evidence type="ECO:0000256" key="2">
    <source>
        <dbReference type="ARBA" id="ARBA00022555"/>
    </source>
</evidence>
<dbReference type="EMBL" id="PFEF01000006">
    <property type="protein sequence ID" value="PJE64466.1"/>
    <property type="molecule type" value="Genomic_DNA"/>
</dbReference>
<dbReference type="GO" id="GO:0006419">
    <property type="term" value="P:alanyl-tRNA aminoacylation"/>
    <property type="evidence" value="ECO:0007669"/>
    <property type="project" value="UniProtKB-UniRule"/>
</dbReference>
<dbReference type="InterPro" id="IPR045864">
    <property type="entry name" value="aa-tRNA-synth_II/BPL/LPL"/>
</dbReference>
<keyword evidence="5 9" id="KW-0067">ATP-binding</keyword>
<dbReference type="SUPFAM" id="SSF55186">
    <property type="entry name" value="ThrRS/AlaRS common domain"/>
    <property type="match status" value="1"/>
</dbReference>
<dbReference type="Proteomes" id="UP000229098">
    <property type="component" value="Unassembled WGS sequence"/>
</dbReference>
<dbReference type="GO" id="GO:0005737">
    <property type="term" value="C:cytoplasm"/>
    <property type="evidence" value="ECO:0007669"/>
    <property type="project" value="UniProtKB-SubCell"/>
</dbReference>
<dbReference type="GO" id="GO:0008270">
    <property type="term" value="F:zinc ion binding"/>
    <property type="evidence" value="ECO:0007669"/>
    <property type="project" value="UniProtKB-UniRule"/>
</dbReference>
<dbReference type="SUPFAM" id="SSF101353">
    <property type="entry name" value="Putative anticodon-binding domain of alanyl-tRNA synthetase (AlaRS)"/>
    <property type="match status" value="1"/>
</dbReference>
<proteinExistence type="inferred from homology"/>
<dbReference type="Gene3D" id="3.30.980.10">
    <property type="entry name" value="Threonyl-trna Synthetase, Chain A, domain 2"/>
    <property type="match status" value="1"/>
</dbReference>
<comment type="function">
    <text evidence="9">Catalyzes the attachment of alanine to tRNA(Ala) in a two-step reaction: alanine is first activated by ATP to form Ala-AMP and then transferred to the acceptor end of tRNA(Ala). Also edits incorrectly charged Ser-tRNA(Ala) and Gly-tRNA(Ala) via its editing domain.</text>
</comment>
<dbReference type="GO" id="GO:0000049">
    <property type="term" value="F:tRNA binding"/>
    <property type="evidence" value="ECO:0007669"/>
    <property type="project" value="UniProtKB-KW"/>
</dbReference>
<comment type="similarity">
    <text evidence="1 9">Belongs to the class-II aminoacyl-tRNA synthetase family.</text>
</comment>
<comment type="subcellular location">
    <subcellularLocation>
        <location evidence="9">Cytoplasm</location>
    </subcellularLocation>
</comment>
<evidence type="ECO:0000313" key="11">
    <source>
        <dbReference type="EMBL" id="PJE64466.1"/>
    </source>
</evidence>
<dbReference type="FunFam" id="3.30.980.10:FF:000004">
    <property type="entry name" value="Alanine--tRNA ligase, cytoplasmic"/>
    <property type="match status" value="1"/>
</dbReference>
<dbReference type="HAMAP" id="MF_00036_B">
    <property type="entry name" value="Ala_tRNA_synth_B"/>
    <property type="match status" value="1"/>
</dbReference>
<dbReference type="InterPro" id="IPR018164">
    <property type="entry name" value="Ala-tRNA-synth_IIc_N"/>
</dbReference>
<name>A0A2M8KX19_9BACT</name>
<dbReference type="GO" id="GO:0004813">
    <property type="term" value="F:alanine-tRNA ligase activity"/>
    <property type="evidence" value="ECO:0007669"/>
    <property type="project" value="UniProtKB-UniRule"/>
</dbReference>
<feature type="binding site" evidence="9">
    <location>
        <position position="561"/>
    </location>
    <ligand>
        <name>Zn(2+)</name>
        <dbReference type="ChEBI" id="CHEBI:29105"/>
    </ligand>
</feature>
<evidence type="ECO:0000313" key="12">
    <source>
        <dbReference type="Proteomes" id="UP000229098"/>
    </source>
</evidence>
<keyword evidence="8 9" id="KW-0030">Aminoacyl-tRNA synthetase</keyword>
<dbReference type="Gene3D" id="3.30.54.20">
    <property type="match status" value="1"/>
</dbReference>
<dbReference type="PROSITE" id="PS50860">
    <property type="entry name" value="AA_TRNA_LIGASE_II_ALA"/>
    <property type="match status" value="1"/>
</dbReference>
<dbReference type="InterPro" id="IPR050058">
    <property type="entry name" value="Ala-tRNA_ligase"/>
</dbReference>
<evidence type="ECO:0000256" key="8">
    <source>
        <dbReference type="ARBA" id="ARBA00023146"/>
    </source>
</evidence>
<evidence type="ECO:0000259" key="10">
    <source>
        <dbReference type="PROSITE" id="PS50860"/>
    </source>
</evidence>
<accession>A0A2M8KX19</accession>
<comment type="catalytic activity">
    <reaction evidence="9">
        <text>tRNA(Ala) + L-alanine + ATP = L-alanyl-tRNA(Ala) + AMP + diphosphate</text>
        <dbReference type="Rhea" id="RHEA:12540"/>
        <dbReference type="Rhea" id="RHEA-COMP:9657"/>
        <dbReference type="Rhea" id="RHEA-COMP:9923"/>
        <dbReference type="ChEBI" id="CHEBI:30616"/>
        <dbReference type="ChEBI" id="CHEBI:33019"/>
        <dbReference type="ChEBI" id="CHEBI:57972"/>
        <dbReference type="ChEBI" id="CHEBI:78442"/>
        <dbReference type="ChEBI" id="CHEBI:78497"/>
        <dbReference type="ChEBI" id="CHEBI:456215"/>
        <dbReference type="EC" id="6.1.1.7"/>
    </reaction>
</comment>
<dbReference type="Pfam" id="PF07973">
    <property type="entry name" value="tRNA_SAD"/>
    <property type="match status" value="1"/>
</dbReference>
<dbReference type="GO" id="GO:0002161">
    <property type="term" value="F:aminoacyl-tRNA deacylase activity"/>
    <property type="evidence" value="ECO:0007669"/>
    <property type="project" value="TreeGrafter"/>
</dbReference>
<dbReference type="SMART" id="SM00863">
    <property type="entry name" value="tRNA_SAD"/>
    <property type="match status" value="1"/>
</dbReference>
<dbReference type="CDD" id="cd00673">
    <property type="entry name" value="AlaRS_core"/>
    <property type="match status" value="1"/>
</dbReference>
<evidence type="ECO:0000256" key="3">
    <source>
        <dbReference type="ARBA" id="ARBA00022598"/>
    </source>
</evidence>
<dbReference type="NCBIfam" id="NF002436">
    <property type="entry name" value="PRK01584.1"/>
    <property type="match status" value="1"/>
</dbReference>
<keyword evidence="2 9" id="KW-0820">tRNA-binding</keyword>
<gene>
    <name evidence="9" type="primary">alaS</name>
    <name evidence="11" type="ORF">COU90_03415</name>
</gene>
<comment type="domain">
    <text evidence="9">Consists of three domains; the N-terminal catalytic domain, the editing domain and the C-terminal C-Ala domain. The editing domain removes incorrectly charged amino acids, while the C-Ala domain, along with tRNA(Ala), serves as a bridge to cooperatively bring together the editing and aminoacylation centers thus stimulating deacylation of misacylated tRNAs.</text>
</comment>
<feature type="binding site" evidence="9">
    <location>
        <position position="454"/>
    </location>
    <ligand>
        <name>Zn(2+)</name>
        <dbReference type="ChEBI" id="CHEBI:29105"/>
    </ligand>
</feature>
<feature type="binding site" evidence="9">
    <location>
        <position position="565"/>
    </location>
    <ligand>
        <name>Zn(2+)</name>
        <dbReference type="ChEBI" id="CHEBI:29105"/>
    </ligand>
</feature>
<dbReference type="EC" id="6.1.1.7" evidence="9"/>
<keyword evidence="4 9" id="KW-0547">Nucleotide-binding</keyword>
<reference evidence="12" key="1">
    <citation type="submission" date="2017-09" db="EMBL/GenBank/DDBJ databases">
        <title>Depth-based differentiation of microbial function through sediment-hosted aquifers and enrichment of novel symbionts in the deep terrestrial subsurface.</title>
        <authorList>
            <person name="Probst A.J."/>
            <person name="Ladd B."/>
            <person name="Jarett J.K."/>
            <person name="Geller-Mcgrath D.E."/>
            <person name="Sieber C.M.K."/>
            <person name="Emerson J.B."/>
            <person name="Anantharaman K."/>
            <person name="Thomas B.C."/>
            <person name="Malmstrom R."/>
            <person name="Stieglmeier M."/>
            <person name="Klingl A."/>
            <person name="Woyke T."/>
            <person name="Ryan C.M."/>
            <person name="Banfield J.F."/>
        </authorList>
    </citation>
    <scope>NUCLEOTIDE SEQUENCE [LARGE SCALE GENOMIC DNA]</scope>
</reference>
<dbReference type="InterPro" id="IPR018165">
    <property type="entry name" value="Ala-tRNA-synth_IIc_core"/>
</dbReference>
<dbReference type="InterPro" id="IPR023033">
    <property type="entry name" value="Ala_tRNA_ligase_euk/bac"/>
</dbReference>
<dbReference type="InterPro" id="IPR002318">
    <property type="entry name" value="Ala-tRNA-lgiase_IIc"/>
</dbReference>
<feature type="binding site" evidence="9">
    <location>
        <position position="458"/>
    </location>
    <ligand>
        <name>Zn(2+)</name>
        <dbReference type="ChEBI" id="CHEBI:29105"/>
    </ligand>
</feature>
<dbReference type="InterPro" id="IPR018163">
    <property type="entry name" value="Thr/Ala-tRNA-synth_IIc_edit"/>
</dbReference>